<evidence type="ECO:0000313" key="3">
    <source>
        <dbReference type="Proteomes" id="UP000536179"/>
    </source>
</evidence>
<feature type="region of interest" description="Disordered" evidence="1">
    <location>
        <begin position="83"/>
        <end position="117"/>
    </location>
</feature>
<keyword evidence="3" id="KW-1185">Reference proteome</keyword>
<proteinExistence type="predicted"/>
<comment type="caution">
    <text evidence="2">The sequence shown here is derived from an EMBL/GenBank/DDBJ whole genome shotgun (WGS) entry which is preliminary data.</text>
</comment>
<gene>
    <name evidence="2" type="ORF">FHS27_002790</name>
</gene>
<dbReference type="Proteomes" id="UP000536179">
    <property type="component" value="Unassembled WGS sequence"/>
</dbReference>
<evidence type="ECO:0000313" key="2">
    <source>
        <dbReference type="EMBL" id="MBB3206976.1"/>
    </source>
</evidence>
<accession>A0A7W5H6L5</accession>
<dbReference type="RefSeq" id="WP_184305374.1">
    <property type="nucleotide sequence ID" value="NZ_JACHXU010000008.1"/>
</dbReference>
<name>A0A7W5H6L5_9BACT</name>
<dbReference type="AlphaFoldDB" id="A0A7W5H6L5"/>
<dbReference type="EMBL" id="JACHXU010000008">
    <property type="protein sequence ID" value="MBB3206976.1"/>
    <property type="molecule type" value="Genomic_DNA"/>
</dbReference>
<evidence type="ECO:0000256" key="1">
    <source>
        <dbReference type="SAM" id="MobiDB-lite"/>
    </source>
</evidence>
<reference evidence="2 3" key="1">
    <citation type="submission" date="2020-08" db="EMBL/GenBank/DDBJ databases">
        <title>Genomic Encyclopedia of Type Strains, Phase III (KMG-III): the genomes of soil and plant-associated and newly described type strains.</title>
        <authorList>
            <person name="Whitman W."/>
        </authorList>
    </citation>
    <scope>NUCLEOTIDE SEQUENCE [LARGE SCALE GENOMIC DNA]</scope>
    <source>
        <strain evidence="2 3">CECT 8075</strain>
    </source>
</reference>
<sequence length="117" mass="13357">MTPSQKLARARNCVYDFCRDQFPDEETQLRDSIFINDGFYRGRRFRSDKISAIWFAEEDQLKIHSLDGACLASWDEAELALRAEETGPSTLPMPTRATDHDQSQPTESDSEAVRRAA</sequence>
<organism evidence="2 3">
    <name type="scientific">Aporhodopirellula rubra</name>
    <dbReference type="NCBI Taxonomy" id="980271"/>
    <lineage>
        <taxon>Bacteria</taxon>
        <taxon>Pseudomonadati</taxon>
        <taxon>Planctomycetota</taxon>
        <taxon>Planctomycetia</taxon>
        <taxon>Pirellulales</taxon>
        <taxon>Pirellulaceae</taxon>
        <taxon>Aporhodopirellula</taxon>
    </lineage>
</organism>
<protein>
    <submittedName>
        <fullName evidence="2">Uncharacterized protein</fullName>
    </submittedName>
</protein>